<dbReference type="STRING" id="1618572.UT17_C0003G0199"/>
<feature type="transmembrane region" description="Helical" evidence="1">
    <location>
        <begin position="599"/>
        <end position="621"/>
    </location>
</feature>
<sequence length="970" mass="102362">MPAPKFNPQPPISAPQVKELKEALEIMLPGPLGLSEAPFRNKYKRWDSPMKLSKEVLEWTQQDDVKDAYYVLTQWQETYSNPPEYESPTMTPAPEQIASNIPQKGIREVQEAELERRNADIKASVEKAKAQTQAEITRRQEYAKQRQIIRDQVTKTRIAQTELQGRKVSVRVEIPKDPILSQNEQTAYTRLKELSQKNPIQTKEELSAAIQEKIPVSIKQSSTPEEVKLYADTVATQAVANLRMASPPPPDVETAILVTAATDKNVLQKVVSKPDTQKILSQGLNDLARLRMTAYQAPASALDMIVGPNVRKLILGPSPAEIHASFQTQGATHELDFGKLNSNYQSTLQNPMFSYAQGEIKGKVLDYGKQQLLSRLSSFPPDSALGKLAASNQFQSALTMLQPYTSFEFVGAEGLPGIFGKFIMQFSPESAPLLSGFGNMLGIDFGIAPISSAVTPIAADALTVGIGGEVAATGGGLVAGEIAGTTAGVVAGEAAGVAVGTAAGTAAGATAGAVAGTAIPIPIIGTIIGAVVGAVTAALPKITNWIKDKLGNVGNYLIAGLGVGIGAAIGAATGVGALLGGLVGGGIGYLGAGAFTGGLPAVGASLSGAASATAGAFGVIWSTFMAGVGTPILAILIGFPVLVVFILIIINSGAYMVPPGAALINSTNPYLDVQKVASPNGQLDVPQTITYTITVTAKKDTLTGVSFQYDCNAIKKDGTKINCKGLEEVPPAPVSIEPSTPFTFTFTSDYTDTYDFSDSLVTDTFTVNATSPSGGKVSQTGSASICFGDCPLNCFDFSDPSWSQMPDLQSMLTEAAGTLVGTYPDFAAKVCPAGGPVVKICYTTSDPAPDSGIFARYVNDPGGCTFNFNKDVEPYGSEGVLFLLTHEVTHHIQNINSGYFNKYKDVVNPPTNEDFICTRDLDTPEESMAEGNALFVAAPVIDANQACLTSSFQSQYPLHYDFAKNVMFAP</sequence>
<reference evidence="2 3" key="1">
    <citation type="journal article" date="2015" name="Nature">
        <title>rRNA introns, odd ribosomes, and small enigmatic genomes across a large radiation of phyla.</title>
        <authorList>
            <person name="Brown C.T."/>
            <person name="Hug L.A."/>
            <person name="Thomas B.C."/>
            <person name="Sharon I."/>
            <person name="Castelle C.J."/>
            <person name="Singh A."/>
            <person name="Wilkins M.J."/>
            <person name="Williams K.H."/>
            <person name="Banfield J.F."/>
        </authorList>
    </citation>
    <scope>NUCLEOTIDE SEQUENCE [LARGE SCALE GENOMIC DNA]</scope>
</reference>
<feature type="transmembrane region" description="Helical" evidence="1">
    <location>
        <begin position="519"/>
        <end position="542"/>
    </location>
</feature>
<evidence type="ECO:0000313" key="2">
    <source>
        <dbReference type="EMBL" id="KKQ92176.1"/>
    </source>
</evidence>
<gene>
    <name evidence="2" type="ORF">UT17_C0003G0199</name>
</gene>
<evidence type="ECO:0000256" key="1">
    <source>
        <dbReference type="SAM" id="Phobius"/>
    </source>
</evidence>
<comment type="caution">
    <text evidence="2">The sequence shown here is derived from an EMBL/GenBank/DDBJ whole genome shotgun (WGS) entry which is preliminary data.</text>
</comment>
<proteinExistence type="predicted"/>
<protein>
    <submittedName>
        <fullName evidence="2">Uncharacterized protein</fullName>
    </submittedName>
</protein>
<keyword evidence="1" id="KW-0472">Membrane</keyword>
<feature type="transmembrane region" description="Helical" evidence="1">
    <location>
        <begin position="554"/>
        <end position="579"/>
    </location>
</feature>
<feature type="transmembrane region" description="Helical" evidence="1">
    <location>
        <begin position="633"/>
        <end position="657"/>
    </location>
</feature>
<dbReference type="AlphaFoldDB" id="A0A0G0PS59"/>
<dbReference type="Proteomes" id="UP000034774">
    <property type="component" value="Unassembled WGS sequence"/>
</dbReference>
<accession>A0A0G0PS59</accession>
<keyword evidence="1" id="KW-1133">Transmembrane helix</keyword>
<evidence type="ECO:0000313" key="3">
    <source>
        <dbReference type="Proteomes" id="UP000034774"/>
    </source>
</evidence>
<name>A0A0G0PS59_9BACT</name>
<keyword evidence="1" id="KW-0812">Transmembrane</keyword>
<organism evidence="2 3">
    <name type="scientific">Candidatus Woesebacteria bacterium GW2011_GWB1_39_10</name>
    <dbReference type="NCBI Taxonomy" id="1618572"/>
    <lineage>
        <taxon>Bacteria</taxon>
        <taxon>Candidatus Woeseibacteriota</taxon>
    </lineage>
</organism>
<dbReference type="EMBL" id="LBVU01000003">
    <property type="protein sequence ID" value="KKQ92176.1"/>
    <property type="molecule type" value="Genomic_DNA"/>
</dbReference>